<dbReference type="Pfam" id="PF01554">
    <property type="entry name" value="MatE"/>
    <property type="match status" value="2"/>
</dbReference>
<reference evidence="4" key="1">
    <citation type="submission" date="2020-07" db="EMBL/GenBank/DDBJ databases">
        <authorList>
            <person name="Lin J."/>
        </authorList>
    </citation>
    <scope>NUCLEOTIDE SEQUENCE</scope>
</reference>
<feature type="transmembrane region" description="Helical" evidence="2">
    <location>
        <begin position="201"/>
        <end position="219"/>
    </location>
</feature>
<feature type="compositionally biased region" description="Low complexity" evidence="3">
    <location>
        <begin position="462"/>
        <end position="471"/>
    </location>
</feature>
<feature type="transmembrane region" description="Helical" evidence="2">
    <location>
        <begin position="136"/>
        <end position="155"/>
    </location>
</feature>
<evidence type="ECO:0000256" key="3">
    <source>
        <dbReference type="SAM" id="MobiDB-lite"/>
    </source>
</evidence>
<dbReference type="AlphaFoldDB" id="A0A6V7NUV8"/>
<feature type="transmembrane region" description="Helical" evidence="2">
    <location>
        <begin position="491"/>
        <end position="513"/>
    </location>
</feature>
<keyword evidence="2" id="KW-0812">Transmembrane</keyword>
<comment type="similarity">
    <text evidence="1 2">Belongs to the multi antimicrobial extrusion (MATE) (TC 2.A.66.1) family.</text>
</comment>
<feature type="region of interest" description="Disordered" evidence="3">
    <location>
        <begin position="1"/>
        <end position="58"/>
    </location>
</feature>
<comment type="caution">
    <text evidence="2">Lacks conserved residue(s) required for the propagation of feature annotation.</text>
</comment>
<dbReference type="GO" id="GO:0042910">
    <property type="term" value="F:xenobiotic transmembrane transporter activity"/>
    <property type="evidence" value="ECO:0007669"/>
    <property type="project" value="InterPro"/>
</dbReference>
<feature type="transmembrane region" description="Helical" evidence="2">
    <location>
        <begin position="231"/>
        <end position="256"/>
    </location>
</feature>
<dbReference type="GO" id="GO:0015297">
    <property type="term" value="F:antiporter activity"/>
    <property type="evidence" value="ECO:0007669"/>
    <property type="project" value="InterPro"/>
</dbReference>
<protein>
    <recommendedName>
        <fullName evidence="2">Protein DETOXIFICATION</fullName>
    </recommendedName>
    <alternativeName>
        <fullName evidence="2">Multidrug and toxic compound extrusion protein</fullName>
    </alternativeName>
</protein>
<feature type="region of interest" description="Disordered" evidence="3">
    <location>
        <begin position="418"/>
        <end position="489"/>
    </location>
</feature>
<proteinExistence type="inferred from homology"/>
<name>A0A6V7NUV8_ANACO</name>
<dbReference type="GO" id="GO:0016020">
    <property type="term" value="C:membrane"/>
    <property type="evidence" value="ECO:0007669"/>
    <property type="project" value="InterPro"/>
</dbReference>
<organism evidence="4">
    <name type="scientific">Ananas comosus var. bracteatus</name>
    <name type="common">red pineapple</name>
    <dbReference type="NCBI Taxonomy" id="296719"/>
    <lineage>
        <taxon>Eukaryota</taxon>
        <taxon>Viridiplantae</taxon>
        <taxon>Streptophyta</taxon>
        <taxon>Embryophyta</taxon>
        <taxon>Tracheophyta</taxon>
        <taxon>Spermatophyta</taxon>
        <taxon>Magnoliopsida</taxon>
        <taxon>Liliopsida</taxon>
        <taxon>Poales</taxon>
        <taxon>Bromeliaceae</taxon>
        <taxon>Bromelioideae</taxon>
        <taxon>Ananas</taxon>
    </lineage>
</organism>
<feature type="transmembrane region" description="Helical" evidence="2">
    <location>
        <begin position="294"/>
        <end position="316"/>
    </location>
</feature>
<dbReference type="EMBL" id="LR862142">
    <property type="protein sequence ID" value="CAD1822385.1"/>
    <property type="molecule type" value="Genomic_DNA"/>
</dbReference>
<evidence type="ECO:0000256" key="1">
    <source>
        <dbReference type="ARBA" id="ARBA00010199"/>
    </source>
</evidence>
<sequence>MCNTASSPLSTSHHLLNPIKPMDDEDEDDEDKTSHQHLHRLPTLSEVVSGGGGAGDRADMGADGGDGAGAVLAGDDVDAVPGGLGELALAGGRWRSGSRTSRATRCCRGWPWGWSPSAGRPSAPGGDLLALTLHRAVLLLLLASLPIALLWLFLMHRILLLSGQDPAIAGAARAFIACSVPDLVLLSFLHPLRIYLRAQSVTAPVAACSAASVLLHGPLNYLLVHRLRMGIAGVALASVLTNLNLFLSLLAFLLLLPNPTPTAAPAGCAPAPTASAAGPTSSASPSPPASPYELMIVLCGLLANPTATVASMGILIQTTSLVYVFPSSLGLGASTRVGNELGAGQPARARRAALVALALAGATGLAAMAFAASVRHAWGRMFTSDADILRLTAAALPIAGMCELGNCPQTAGCGVLRGSARRPPGPHQPGVLLPRRHARRRRPRLRRPHGLHRPLARPPRRPGLLRASCSTPSPPPTGSSRSRKQSSSHTSTSTSCCCLLLLLLLLLFFPFSFSFSFSFSF</sequence>
<keyword evidence="2" id="KW-1133">Transmembrane helix</keyword>
<dbReference type="InterPro" id="IPR002528">
    <property type="entry name" value="MATE_fam"/>
</dbReference>
<gene>
    <name evidence="4" type="ORF">CB5_LOCUS5596</name>
</gene>
<feature type="compositionally biased region" description="Polar residues" evidence="3">
    <location>
        <begin position="1"/>
        <end position="14"/>
    </location>
</feature>
<evidence type="ECO:0000256" key="2">
    <source>
        <dbReference type="RuleBase" id="RU004914"/>
    </source>
</evidence>
<feature type="compositionally biased region" description="Basic residues" evidence="3">
    <location>
        <begin position="434"/>
        <end position="460"/>
    </location>
</feature>
<dbReference type="PANTHER" id="PTHR11206">
    <property type="entry name" value="MULTIDRUG RESISTANCE PROTEIN"/>
    <property type="match status" value="1"/>
</dbReference>
<accession>A0A6V7NUV8</accession>
<keyword evidence="2" id="KW-0472">Membrane</keyword>
<feature type="transmembrane region" description="Helical" evidence="2">
    <location>
        <begin position="352"/>
        <end position="374"/>
    </location>
</feature>
<evidence type="ECO:0000313" key="4">
    <source>
        <dbReference type="EMBL" id="CAD1822385.1"/>
    </source>
</evidence>